<evidence type="ECO:0000256" key="6">
    <source>
        <dbReference type="SAM" id="SignalP"/>
    </source>
</evidence>
<dbReference type="Proteomes" id="UP000827549">
    <property type="component" value="Chromosome 7"/>
</dbReference>
<keyword evidence="8" id="KW-1185">Reference proteome</keyword>
<keyword evidence="3 5" id="KW-1133">Transmembrane helix</keyword>
<evidence type="ECO:0000256" key="1">
    <source>
        <dbReference type="ARBA" id="ARBA00004141"/>
    </source>
</evidence>
<feature type="transmembrane region" description="Helical" evidence="5">
    <location>
        <begin position="90"/>
        <end position="109"/>
    </location>
</feature>
<name>A0AAF0YGF9_9TREE</name>
<keyword evidence="6" id="KW-0732">Signal</keyword>
<dbReference type="InterPro" id="IPR009571">
    <property type="entry name" value="SUR7/Rim9-like_fungi"/>
</dbReference>
<evidence type="ECO:0000256" key="5">
    <source>
        <dbReference type="SAM" id="Phobius"/>
    </source>
</evidence>
<reference evidence="7" key="1">
    <citation type="submission" date="2023-10" db="EMBL/GenBank/DDBJ databases">
        <authorList>
            <person name="Noh H."/>
        </authorList>
    </citation>
    <scope>NUCLEOTIDE SEQUENCE</scope>
    <source>
        <strain evidence="7">DUCC4014</strain>
    </source>
</reference>
<dbReference type="GO" id="GO:0005886">
    <property type="term" value="C:plasma membrane"/>
    <property type="evidence" value="ECO:0007669"/>
    <property type="project" value="InterPro"/>
</dbReference>
<evidence type="ECO:0000313" key="7">
    <source>
        <dbReference type="EMBL" id="WOO86320.1"/>
    </source>
</evidence>
<dbReference type="InterPro" id="IPR051380">
    <property type="entry name" value="pH-response_reg_palI/RIM9"/>
</dbReference>
<evidence type="ECO:0000256" key="2">
    <source>
        <dbReference type="ARBA" id="ARBA00022692"/>
    </source>
</evidence>
<protein>
    <recommendedName>
        <fullName evidence="9">Pali-domain-containing protein</fullName>
    </recommendedName>
</protein>
<dbReference type="RefSeq" id="XP_062632346.1">
    <property type="nucleotide sequence ID" value="XM_062776362.1"/>
</dbReference>
<dbReference type="PANTHER" id="PTHR28013">
    <property type="entry name" value="PROTEIN DCV1-RELATED"/>
    <property type="match status" value="1"/>
</dbReference>
<feature type="transmembrane region" description="Helical" evidence="5">
    <location>
        <begin position="163"/>
        <end position="185"/>
    </location>
</feature>
<dbReference type="GO" id="GO:0035838">
    <property type="term" value="C:growing cell tip"/>
    <property type="evidence" value="ECO:0007669"/>
    <property type="project" value="TreeGrafter"/>
</dbReference>
<dbReference type="GeneID" id="87812964"/>
<evidence type="ECO:0000256" key="4">
    <source>
        <dbReference type="ARBA" id="ARBA00023136"/>
    </source>
</evidence>
<dbReference type="GO" id="GO:0032153">
    <property type="term" value="C:cell division site"/>
    <property type="evidence" value="ECO:0007669"/>
    <property type="project" value="TreeGrafter"/>
</dbReference>
<dbReference type="PANTHER" id="PTHR28013:SF3">
    <property type="entry name" value="PROTEIN DCV1-RELATED"/>
    <property type="match status" value="1"/>
</dbReference>
<dbReference type="Pfam" id="PF06687">
    <property type="entry name" value="SUR7"/>
    <property type="match status" value="1"/>
</dbReference>
<feature type="transmembrane region" description="Helical" evidence="5">
    <location>
        <begin position="121"/>
        <end position="143"/>
    </location>
</feature>
<dbReference type="AlphaFoldDB" id="A0AAF0YGF9"/>
<feature type="signal peptide" evidence="6">
    <location>
        <begin position="1"/>
        <end position="29"/>
    </location>
</feature>
<keyword evidence="4 5" id="KW-0472">Membrane</keyword>
<accession>A0AAF0YGF9</accession>
<sequence>MLGFTIGSFVLFAATVLLLVASISPPTVAKLGFLNYHTAGTVVRFGVFGACRTGSGLANQCTSRSVGYNLNAVVAGFDFSDGMSNATRAFILHPIACGVSFIGFLIAFFSDRFGLICSSLITFVAFILSLICMAVDFAVFLYVRRHINSHAQGGASANLAVSIWLVLAATILLFLAQFIVLFECCCGGGKKKRQQAPMKEVA</sequence>
<organism evidence="7 8">
    <name type="scientific">Vanrija pseudolonga</name>
    <dbReference type="NCBI Taxonomy" id="143232"/>
    <lineage>
        <taxon>Eukaryota</taxon>
        <taxon>Fungi</taxon>
        <taxon>Dikarya</taxon>
        <taxon>Basidiomycota</taxon>
        <taxon>Agaricomycotina</taxon>
        <taxon>Tremellomycetes</taxon>
        <taxon>Trichosporonales</taxon>
        <taxon>Trichosporonaceae</taxon>
        <taxon>Vanrija</taxon>
    </lineage>
</organism>
<evidence type="ECO:0000256" key="3">
    <source>
        <dbReference type="ARBA" id="ARBA00022989"/>
    </source>
</evidence>
<keyword evidence="2 5" id="KW-0812">Transmembrane</keyword>
<evidence type="ECO:0008006" key="9">
    <source>
        <dbReference type="Google" id="ProtNLM"/>
    </source>
</evidence>
<feature type="chain" id="PRO_5042106581" description="Pali-domain-containing protein" evidence="6">
    <location>
        <begin position="30"/>
        <end position="202"/>
    </location>
</feature>
<proteinExistence type="predicted"/>
<dbReference type="EMBL" id="CP086720">
    <property type="protein sequence ID" value="WOO86320.1"/>
    <property type="molecule type" value="Genomic_DNA"/>
</dbReference>
<comment type="subcellular location">
    <subcellularLocation>
        <location evidence="1">Membrane</location>
        <topology evidence="1">Multi-pass membrane protein</topology>
    </subcellularLocation>
</comment>
<gene>
    <name evidence="7" type="ORF">LOC62_07G009803</name>
</gene>
<evidence type="ECO:0000313" key="8">
    <source>
        <dbReference type="Proteomes" id="UP000827549"/>
    </source>
</evidence>